<accession>A0A8J5QNM6</accession>
<reference evidence="3" key="2">
    <citation type="submission" date="2021-04" db="EMBL/GenBank/DDBJ databases">
        <title>Genome-wide patterns of bracovirus chromosomal integration into multiple host tissues during parasitism.</title>
        <authorList>
            <person name="Chebbi M.A.C."/>
        </authorList>
    </citation>
    <scope>NUCLEOTIDE SEQUENCE</scope>
    <source>
        <tissue evidence="3">Whole body</tissue>
    </source>
</reference>
<dbReference type="OrthoDB" id="1681166at2759"/>
<sequence>MSMKLASMHQQQQQRPHAPPVPPRPSKQVVVEALKRSSTRLPCPTRQAPPPPTNVRPWRQLDYPSSNNRFKPVEKNHDLNPVKDTHQKKLPGFNNVDNNINNIDNNDSSDNNSKENESSKKLTKNKISKTNDVYENNFDVINQKPNLVDNQNNSVNNYENIVISNNQERKLPPTTNQCIILPAVINKLENNNLSTELSVGENTREIISKEIHNKLITSPDSPVKSITAPTTTIVITESDNKLQVLKKQNSVENLLASSSVSNALSDDCATIVVVEKPNEDKISISSEEDKKNNIHHQDWLESGIRYSSTKITIPAGDKSLNDGVLNSTTHHFLYNYSKTRPGNNVTSLYDKIAMSSLQGLPPLPRSLSGLYLNEEFRETNEPPPPPMRSSSKTPKYGLRQLDLSLLSQLWSLNESIQEFRQLVQDHDDRAPSPSPSSEEGDDGYGNHPPAPPHRPASLHHHHHHYSSSPHHHHHHRPPRPPRPLRPLGSDESPSSEEYGAV</sequence>
<feature type="compositionally biased region" description="Basic and acidic residues" evidence="2">
    <location>
        <begin position="71"/>
        <end position="87"/>
    </location>
</feature>
<comment type="similarity">
    <text evidence="1">Belongs to the FAM89 family.</text>
</comment>
<proteinExistence type="inferred from homology"/>
<feature type="region of interest" description="Disordered" evidence="2">
    <location>
        <begin position="424"/>
        <end position="501"/>
    </location>
</feature>
<comment type="caution">
    <text evidence="3">The sequence shown here is derived from an EMBL/GenBank/DDBJ whole genome shotgun (WGS) entry which is preliminary data.</text>
</comment>
<evidence type="ECO:0000256" key="2">
    <source>
        <dbReference type="SAM" id="MobiDB-lite"/>
    </source>
</evidence>
<gene>
    <name evidence="3" type="ORF">G9C98_005520</name>
</gene>
<protein>
    <submittedName>
        <fullName evidence="3">Uncharacterized protein</fullName>
    </submittedName>
</protein>
<dbReference type="EMBL" id="JAAOIC020000047">
    <property type="protein sequence ID" value="KAG8037310.1"/>
    <property type="molecule type" value="Genomic_DNA"/>
</dbReference>
<feature type="compositionally biased region" description="Basic residues" evidence="2">
    <location>
        <begin position="456"/>
        <end position="479"/>
    </location>
</feature>
<organism evidence="3 4">
    <name type="scientific">Cotesia typhae</name>
    <dbReference type="NCBI Taxonomy" id="2053667"/>
    <lineage>
        <taxon>Eukaryota</taxon>
        <taxon>Metazoa</taxon>
        <taxon>Ecdysozoa</taxon>
        <taxon>Arthropoda</taxon>
        <taxon>Hexapoda</taxon>
        <taxon>Insecta</taxon>
        <taxon>Pterygota</taxon>
        <taxon>Neoptera</taxon>
        <taxon>Endopterygota</taxon>
        <taxon>Hymenoptera</taxon>
        <taxon>Apocrita</taxon>
        <taxon>Ichneumonoidea</taxon>
        <taxon>Braconidae</taxon>
        <taxon>Microgastrinae</taxon>
        <taxon>Cotesia</taxon>
    </lineage>
</organism>
<dbReference type="PANTHER" id="PTHR46949">
    <property type="entry name" value="LEUCINE REPEAT ADAPTER PROTEIN 25"/>
    <property type="match status" value="1"/>
</dbReference>
<dbReference type="PANTHER" id="PTHR46949:SF1">
    <property type="entry name" value="AT07979P2"/>
    <property type="match status" value="1"/>
</dbReference>
<evidence type="ECO:0000256" key="1">
    <source>
        <dbReference type="ARBA" id="ARBA00038125"/>
    </source>
</evidence>
<reference evidence="3" key="1">
    <citation type="submission" date="2020-03" db="EMBL/GenBank/DDBJ databases">
        <authorList>
            <person name="Chebbi M.A."/>
            <person name="Drezen J.M."/>
        </authorList>
    </citation>
    <scope>NUCLEOTIDE SEQUENCE</scope>
    <source>
        <tissue evidence="3">Whole body</tissue>
    </source>
</reference>
<dbReference type="AlphaFoldDB" id="A0A8J5QNM6"/>
<feature type="compositionally biased region" description="Low complexity" evidence="2">
    <location>
        <begin position="94"/>
        <end position="111"/>
    </location>
</feature>
<dbReference type="Proteomes" id="UP000729913">
    <property type="component" value="Unassembled WGS sequence"/>
</dbReference>
<evidence type="ECO:0000313" key="4">
    <source>
        <dbReference type="Proteomes" id="UP000729913"/>
    </source>
</evidence>
<keyword evidence="4" id="KW-1185">Reference proteome</keyword>
<feature type="region of interest" description="Disordered" evidence="2">
    <location>
        <begin position="1"/>
        <end position="128"/>
    </location>
</feature>
<evidence type="ECO:0000313" key="3">
    <source>
        <dbReference type="EMBL" id="KAG8037310.1"/>
    </source>
</evidence>
<name>A0A8J5QNM6_9HYME</name>